<evidence type="ECO:0000313" key="2">
    <source>
        <dbReference type="EMBL" id="CAD7703780.1"/>
    </source>
</evidence>
<dbReference type="Proteomes" id="UP000708148">
    <property type="component" value="Unassembled WGS sequence"/>
</dbReference>
<reference evidence="2" key="1">
    <citation type="submission" date="2020-12" db="EMBL/GenBank/DDBJ databases">
        <authorList>
            <person name="Iha C."/>
        </authorList>
    </citation>
    <scope>NUCLEOTIDE SEQUENCE</scope>
</reference>
<name>A0A8S1JC41_9CHLO</name>
<keyword evidence="3" id="KW-1185">Reference proteome</keyword>
<dbReference type="EMBL" id="CAJHUC010002411">
    <property type="protein sequence ID" value="CAD7703780.1"/>
    <property type="molecule type" value="Genomic_DNA"/>
</dbReference>
<proteinExistence type="predicted"/>
<protein>
    <submittedName>
        <fullName evidence="2">Uncharacterized protein</fullName>
    </submittedName>
</protein>
<dbReference type="PANTHER" id="PTHR37028:SF4">
    <property type="entry name" value="ALMS MOTIF DOMAIN-CONTAINING PROTEIN"/>
    <property type="match status" value="1"/>
</dbReference>
<evidence type="ECO:0000313" key="3">
    <source>
        <dbReference type="Proteomes" id="UP000708148"/>
    </source>
</evidence>
<gene>
    <name evidence="2" type="ORF">OSTQU699_LOCUS9137</name>
</gene>
<sequence length="192" mass="21759">MCFNSSEHICAQGDACLVGKRHAPVCFFREELMLIRIWLFQERHSQAEKALKQCSFAPKTGRGPENEDARKKLPVTERLYHAFDDRGAVRAKLRMEQEQSRVKQCTFKPATNTQCVKLDGYTPIQDRVPELQQKKKEKLLMHKLGQAADPNMTFAPALNSKSIQLAQEKGQRGIQDEGPGTRCSDCANGRLK</sequence>
<dbReference type="AlphaFoldDB" id="A0A8S1JC41"/>
<accession>A0A8S1JC41</accession>
<evidence type="ECO:0000256" key="1">
    <source>
        <dbReference type="SAM" id="MobiDB-lite"/>
    </source>
</evidence>
<comment type="caution">
    <text evidence="2">The sequence shown here is derived from an EMBL/GenBank/DDBJ whole genome shotgun (WGS) entry which is preliminary data.</text>
</comment>
<dbReference type="PANTHER" id="PTHR37028">
    <property type="entry name" value="UNNAMED PRODUCT-RELATED"/>
    <property type="match status" value="1"/>
</dbReference>
<feature type="region of interest" description="Disordered" evidence="1">
    <location>
        <begin position="166"/>
        <end position="192"/>
    </location>
</feature>
<organism evidence="2 3">
    <name type="scientific">Ostreobium quekettii</name>
    <dbReference type="NCBI Taxonomy" id="121088"/>
    <lineage>
        <taxon>Eukaryota</taxon>
        <taxon>Viridiplantae</taxon>
        <taxon>Chlorophyta</taxon>
        <taxon>core chlorophytes</taxon>
        <taxon>Ulvophyceae</taxon>
        <taxon>TCBD clade</taxon>
        <taxon>Bryopsidales</taxon>
        <taxon>Ostreobineae</taxon>
        <taxon>Ostreobiaceae</taxon>
        <taxon>Ostreobium</taxon>
    </lineage>
</organism>